<dbReference type="InterPro" id="IPR004473">
    <property type="entry name" value="Restrct_endonuc_typeI_HsdR"/>
</dbReference>
<dbReference type="EC" id="3.1.21.3" evidence="11"/>
<dbReference type="CDD" id="cd18800">
    <property type="entry name" value="SF2_C_EcoR124I-like"/>
    <property type="match status" value="1"/>
</dbReference>
<keyword evidence="4" id="KW-0540">Nuclease</keyword>
<dbReference type="InterPro" id="IPR007409">
    <property type="entry name" value="Restrct_endonuc_type1_HsdR_N"/>
</dbReference>
<evidence type="ECO:0000256" key="9">
    <source>
        <dbReference type="ARBA" id="ARBA00022840"/>
    </source>
</evidence>
<keyword evidence="9 11" id="KW-0067">ATP-binding</keyword>
<keyword evidence="14" id="KW-1185">Reference proteome</keyword>
<dbReference type="PANTHER" id="PTHR30195">
    <property type="entry name" value="TYPE I SITE-SPECIFIC DEOXYRIBONUCLEASE PROTEIN SUBUNIT M AND R"/>
    <property type="match status" value="1"/>
</dbReference>
<dbReference type="Pfam" id="PF18766">
    <property type="entry name" value="SWI2_SNF2"/>
    <property type="match status" value="1"/>
</dbReference>
<evidence type="ECO:0000313" key="14">
    <source>
        <dbReference type="Proteomes" id="UP001415169"/>
    </source>
</evidence>
<dbReference type="PANTHER" id="PTHR30195:SF15">
    <property type="entry name" value="TYPE I RESTRICTION ENZYME HINDI ENDONUCLEASE SUBUNIT"/>
    <property type="match status" value="1"/>
</dbReference>
<keyword evidence="7" id="KW-0255">Endonuclease</keyword>
<keyword evidence="5 11" id="KW-0547">Nucleotide-binding</keyword>
<name>A0ABP7ZD01_9MICO</name>
<dbReference type="CDD" id="cd22332">
    <property type="entry name" value="HsdR_N"/>
    <property type="match status" value="1"/>
</dbReference>
<comment type="caution">
    <text evidence="13">The sequence shown here is derived from an EMBL/GenBank/DDBJ whole genome shotgun (WGS) entry which is preliminary data.</text>
</comment>
<evidence type="ECO:0000256" key="4">
    <source>
        <dbReference type="ARBA" id="ARBA00022722"/>
    </source>
</evidence>
<comment type="similarity">
    <text evidence="2 11">Belongs to the HsdR family.</text>
</comment>
<dbReference type="NCBIfam" id="TIGR00348">
    <property type="entry name" value="hsdR"/>
    <property type="match status" value="1"/>
</dbReference>
<dbReference type="SUPFAM" id="SSF52540">
    <property type="entry name" value="P-loop containing nucleoside triphosphate hydrolases"/>
    <property type="match status" value="2"/>
</dbReference>
<evidence type="ECO:0000256" key="5">
    <source>
        <dbReference type="ARBA" id="ARBA00022741"/>
    </source>
</evidence>
<dbReference type="Pfam" id="PF22679">
    <property type="entry name" value="T1R_D3-like"/>
    <property type="match status" value="1"/>
</dbReference>
<reference evidence="13" key="2">
    <citation type="submission" date="2023-12" db="EMBL/GenBank/DDBJ databases">
        <authorList>
            <person name="Sun Q."/>
            <person name="Inoue M."/>
        </authorList>
    </citation>
    <scope>NUCLEOTIDE SEQUENCE</scope>
    <source>
        <strain evidence="13">JCM 17590</strain>
    </source>
</reference>
<evidence type="ECO:0000256" key="11">
    <source>
        <dbReference type="RuleBase" id="RU364115"/>
    </source>
</evidence>
<dbReference type="SMART" id="SM00487">
    <property type="entry name" value="DEXDc"/>
    <property type="match status" value="1"/>
</dbReference>
<evidence type="ECO:0000256" key="8">
    <source>
        <dbReference type="ARBA" id="ARBA00022801"/>
    </source>
</evidence>
<evidence type="ECO:0000313" key="13">
    <source>
        <dbReference type="EMBL" id="GAA4153942.1"/>
    </source>
</evidence>
<evidence type="ECO:0000256" key="6">
    <source>
        <dbReference type="ARBA" id="ARBA00022747"/>
    </source>
</evidence>
<evidence type="ECO:0000256" key="7">
    <source>
        <dbReference type="ARBA" id="ARBA00022759"/>
    </source>
</evidence>
<keyword evidence="8 11" id="KW-0378">Hydrolase</keyword>
<dbReference type="Proteomes" id="UP001415169">
    <property type="component" value="Unassembled WGS sequence"/>
</dbReference>
<keyword evidence="6 11" id="KW-0680">Restriction system</keyword>
<evidence type="ECO:0000256" key="10">
    <source>
        <dbReference type="ARBA" id="ARBA00023125"/>
    </source>
</evidence>
<dbReference type="InterPro" id="IPR027417">
    <property type="entry name" value="P-loop_NTPase"/>
</dbReference>
<evidence type="ECO:0000259" key="12">
    <source>
        <dbReference type="PROSITE" id="PS51192"/>
    </source>
</evidence>
<organism evidence="13 14">
    <name type="scientific">Gryllotalpicola daejeonensis</name>
    <dbReference type="NCBI Taxonomy" id="993087"/>
    <lineage>
        <taxon>Bacteria</taxon>
        <taxon>Bacillati</taxon>
        <taxon>Actinomycetota</taxon>
        <taxon>Actinomycetes</taxon>
        <taxon>Micrococcales</taxon>
        <taxon>Microbacteriaceae</taxon>
        <taxon>Gryllotalpicola</taxon>
    </lineage>
</organism>
<dbReference type="InterPro" id="IPR014001">
    <property type="entry name" value="Helicase_ATP-bd"/>
</dbReference>
<protein>
    <recommendedName>
        <fullName evidence="11">Type I restriction enzyme endonuclease subunit</fullName>
        <shortName evidence="11">R protein</shortName>
        <ecNumber evidence="11">3.1.21.3</ecNumber>
    </recommendedName>
</protein>
<dbReference type="InterPro" id="IPR040980">
    <property type="entry name" value="SWI2_SNF2"/>
</dbReference>
<dbReference type="Pfam" id="PF04313">
    <property type="entry name" value="HSDR_N"/>
    <property type="match status" value="1"/>
</dbReference>
<dbReference type="PROSITE" id="PS51192">
    <property type="entry name" value="HELICASE_ATP_BIND_1"/>
    <property type="match status" value="1"/>
</dbReference>
<feature type="domain" description="Helicase ATP-binding" evidence="12">
    <location>
        <begin position="278"/>
        <end position="439"/>
    </location>
</feature>
<comment type="catalytic activity">
    <reaction evidence="1 11">
        <text>Endonucleolytic cleavage of DNA to give random double-stranded fragments with terminal 5'-phosphates, ATP is simultaneously hydrolyzed.</text>
        <dbReference type="EC" id="3.1.21.3"/>
    </reaction>
</comment>
<comment type="function">
    <text evidence="11">Subunit R is required for both nuclease and ATPase activities, but not for modification.</text>
</comment>
<evidence type="ECO:0000256" key="3">
    <source>
        <dbReference type="ARBA" id="ARBA00011296"/>
    </source>
</evidence>
<proteinExistence type="inferred from homology"/>
<dbReference type="InterPro" id="IPR051268">
    <property type="entry name" value="Type-I_R_enzyme_R_subunit"/>
</dbReference>
<dbReference type="Gene3D" id="3.90.1570.50">
    <property type="match status" value="1"/>
</dbReference>
<dbReference type="EMBL" id="BAABBV010000001">
    <property type="protein sequence ID" value="GAA4153942.1"/>
    <property type="molecule type" value="Genomic_DNA"/>
</dbReference>
<keyword evidence="10 11" id="KW-0238">DNA-binding</keyword>
<gene>
    <name evidence="13" type="ORF">GCM10022286_00930</name>
</gene>
<sequence length="1006" mass="112599">MGFSEKATVQAPLIAQLSKQGWEYIPGAQLSRDLKDAFIEPDLRDALVRFTPAFASETDRLDEAVRRVRQHIIGAAGSTGLFAANEELIAYLRGERSQLFAPPLLDQPLHFIDFENPGNNRLIVSDEVTYRSGAKDYRFDIVLWVNGVPLVVGETKTPVAQQTSWIDGARDIHDTYEPHAAAFFATNVFSFATDGLDFRYGAIGQPVKSWKQWGDTTEAPLPVGPDLVKQSAELLLAPETILEFLRRFTMFENRPGQQPRKLVPRYFQYETVNRIVSRVVDGSKHRGLIYHTQGAGKTLSMLWAAINLSNQAEALGRPTIVVVADRVQLVRQAFNQFNAAAMPTITEAQSASHLRSLLSPPAERGVIFTTVHKFKDAGELNQSDKIIVLVDEAHRTQEGLLGVHMRDALPKAFWFGFTGTPIANLNQNTYKLFGDPDDDGSALNTYNSDRSIHDGTTVPIKVSARSVESHLEKQQLDDAFDELAAEEQLDEDEKEVLTSKATRVETLLSNPKRIEHVCQDIVDHYYANVAPLGMKAQIVVGSRQLCALYYDKLTQLLEERAARLGETPDEAAVVMNVAEKGEEEWQRFHLNPVEEEQLLNRFRDFSDRLRFLIVTSKLGTGFDAPIEGVMYLDKPLKLHTLFQTITRTNRTWEHPVTGQSKAFGLVVDYIGLGDGFARAMVPADPDGKTQDFDIDHMLALFKEAFDALDVRFVGIDKQDSSADALTQALARIPEGPHRDKFQLEFRAAQALWEELWPTARQLAPYADDYRWLAQVFQASLPKGTPLDADLLDKTLALVHEHTVIDGIRNPRVSVQIAGPDTIRELIARGLLTTDSPIIEKTPDEIIDSIADRLRKRIDATGGHVVYRTLSERLERLRQAADERAQSSIEYLRELLEIARDLTAAEDAEEKSGAEGLDNLLNPDVGALTQIFVELETAETPAEIRPAVEEIDGIVRKKTFPGWQADGEASAKVLDVQRTLRRALKDHGFPVSGPLFDRAFEYIKQHY</sequence>
<evidence type="ECO:0000256" key="2">
    <source>
        <dbReference type="ARBA" id="ARBA00008598"/>
    </source>
</evidence>
<dbReference type="InterPro" id="IPR055180">
    <property type="entry name" value="HsdR_RecA-like_helicase_dom_2"/>
</dbReference>
<comment type="subunit">
    <text evidence="3 11">The type I restriction/modification system is composed of three polypeptides R, M and S.</text>
</comment>
<dbReference type="RefSeq" id="WP_344789775.1">
    <property type="nucleotide sequence ID" value="NZ_BAABBV010000001.1"/>
</dbReference>
<accession>A0ABP7ZD01</accession>
<dbReference type="Gene3D" id="3.40.50.300">
    <property type="entry name" value="P-loop containing nucleotide triphosphate hydrolases"/>
    <property type="match status" value="3"/>
</dbReference>
<evidence type="ECO:0000256" key="1">
    <source>
        <dbReference type="ARBA" id="ARBA00000851"/>
    </source>
</evidence>
<reference evidence="13" key="1">
    <citation type="journal article" date="2014" name="Int. J. Syst. Evol. Microbiol.">
        <title>Complete genome of a new Firmicutes species belonging to the dominant human colonic microbiota ('Ruminococcus bicirculans') reveals two chromosomes and a selective capacity to utilize plant glucans.</title>
        <authorList>
            <consortium name="NISC Comparative Sequencing Program"/>
            <person name="Wegmann U."/>
            <person name="Louis P."/>
            <person name="Goesmann A."/>
            <person name="Henrissat B."/>
            <person name="Duncan S.H."/>
            <person name="Flint H.J."/>
        </authorList>
    </citation>
    <scope>NUCLEOTIDE SEQUENCE</scope>
    <source>
        <strain evidence="13">JCM 17590</strain>
    </source>
</reference>